<keyword evidence="1 2" id="KW-0430">Lectin</keyword>
<evidence type="ECO:0000256" key="1">
    <source>
        <dbReference type="ARBA" id="ARBA00022734"/>
    </source>
</evidence>
<name>A0A7E4VE38_PANRE</name>
<reference evidence="4" key="1">
    <citation type="journal article" date="2013" name="Genetics">
        <title>The draft genome and transcriptome of Panagrellus redivivus are shaped by the harsh demands of a free-living lifestyle.</title>
        <authorList>
            <person name="Srinivasan J."/>
            <person name="Dillman A.R."/>
            <person name="Macchietto M.G."/>
            <person name="Heikkinen L."/>
            <person name="Lakso M."/>
            <person name="Fracchia K.M."/>
            <person name="Antoshechkin I."/>
            <person name="Mortazavi A."/>
            <person name="Wong G."/>
            <person name="Sternberg P.W."/>
        </authorList>
    </citation>
    <scope>NUCLEOTIDE SEQUENCE [LARGE SCALE GENOMIC DNA]</scope>
    <source>
        <strain evidence="4">MT8872</strain>
    </source>
</reference>
<dbReference type="PANTHER" id="PTHR11346:SF147">
    <property type="entry name" value="GALECTIN"/>
    <property type="match status" value="1"/>
</dbReference>
<dbReference type="GO" id="GO:0030246">
    <property type="term" value="F:carbohydrate binding"/>
    <property type="evidence" value="ECO:0007669"/>
    <property type="project" value="UniProtKB-UniRule"/>
</dbReference>
<proteinExistence type="predicted"/>
<organism evidence="4 5">
    <name type="scientific">Panagrellus redivivus</name>
    <name type="common">Microworm</name>
    <dbReference type="NCBI Taxonomy" id="6233"/>
    <lineage>
        <taxon>Eukaryota</taxon>
        <taxon>Metazoa</taxon>
        <taxon>Ecdysozoa</taxon>
        <taxon>Nematoda</taxon>
        <taxon>Chromadorea</taxon>
        <taxon>Rhabditida</taxon>
        <taxon>Tylenchina</taxon>
        <taxon>Panagrolaimomorpha</taxon>
        <taxon>Panagrolaimoidea</taxon>
        <taxon>Panagrolaimidae</taxon>
        <taxon>Panagrellus</taxon>
    </lineage>
</organism>
<protein>
    <recommendedName>
        <fullName evidence="2">Galectin</fullName>
    </recommendedName>
</protein>
<dbReference type="AlphaFoldDB" id="A0A7E4VE38"/>
<dbReference type="PANTHER" id="PTHR11346">
    <property type="entry name" value="GALECTIN"/>
    <property type="match status" value="1"/>
</dbReference>
<reference evidence="5" key="2">
    <citation type="submission" date="2020-10" db="UniProtKB">
        <authorList>
            <consortium name="WormBaseParasite"/>
        </authorList>
    </citation>
    <scope>IDENTIFICATION</scope>
</reference>
<dbReference type="WBParaSite" id="Pan_g19815.t1">
    <property type="protein sequence ID" value="Pan_g19815.t1"/>
    <property type="gene ID" value="Pan_g19815"/>
</dbReference>
<dbReference type="PROSITE" id="PS51304">
    <property type="entry name" value="GALECTIN"/>
    <property type="match status" value="2"/>
</dbReference>
<dbReference type="SMART" id="SM00908">
    <property type="entry name" value="Gal-bind_lectin"/>
    <property type="match status" value="2"/>
</dbReference>
<feature type="domain" description="Galectin" evidence="3">
    <location>
        <begin position="10"/>
        <end position="148"/>
    </location>
</feature>
<dbReference type="Gene3D" id="2.60.120.200">
    <property type="match status" value="2"/>
</dbReference>
<sequence>MFIKNYDFPYVFHLAKEFTIGQTIYINGIIDNNSEKEQTFTVNLIGGSTIMDFKRGAVPLHLSFDLNNNKTTYATLQYGKWGQKQETSVPFKLGKPFDIRIRAVYNKFEIYFNGKLFNKFKYSLLLPLEIIEYVTVDGDVKVTEMRVGGRVFHTPFQANFPGGSLNVGDSIIIYGSTTGNTFQVKLLDHKGKPALSLNPTFDKKLLAQHGRNGTAALRLEDEDGSTTFGSDKEFFVDLRNFKEGIFVFINRQYIMTYPHKGDASIDYAGIVIEKDVDVHAFEVCVHQR</sequence>
<dbReference type="InterPro" id="IPR013320">
    <property type="entry name" value="ConA-like_dom_sf"/>
</dbReference>
<dbReference type="SUPFAM" id="SSF49899">
    <property type="entry name" value="Concanavalin A-like lectins/glucanases"/>
    <property type="match status" value="2"/>
</dbReference>
<dbReference type="Pfam" id="PF00337">
    <property type="entry name" value="Gal-bind_lectin"/>
    <property type="match status" value="2"/>
</dbReference>
<dbReference type="InterPro" id="IPR044156">
    <property type="entry name" value="Galectin-like"/>
</dbReference>
<evidence type="ECO:0000256" key="2">
    <source>
        <dbReference type="RuleBase" id="RU102079"/>
    </source>
</evidence>
<dbReference type="CDD" id="cd00070">
    <property type="entry name" value="GLECT"/>
    <property type="match status" value="1"/>
</dbReference>
<feature type="domain" description="Galectin" evidence="3">
    <location>
        <begin position="157"/>
        <end position="284"/>
    </location>
</feature>
<evidence type="ECO:0000259" key="3">
    <source>
        <dbReference type="PROSITE" id="PS51304"/>
    </source>
</evidence>
<dbReference type="Proteomes" id="UP000492821">
    <property type="component" value="Unassembled WGS sequence"/>
</dbReference>
<dbReference type="InterPro" id="IPR001079">
    <property type="entry name" value="Galectin_CRD"/>
</dbReference>
<dbReference type="SMART" id="SM00276">
    <property type="entry name" value="GLECT"/>
    <property type="match status" value="2"/>
</dbReference>
<evidence type="ECO:0000313" key="5">
    <source>
        <dbReference type="WBParaSite" id="Pan_g19815.t1"/>
    </source>
</evidence>
<evidence type="ECO:0000313" key="4">
    <source>
        <dbReference type="Proteomes" id="UP000492821"/>
    </source>
</evidence>
<accession>A0A7E4VE38</accession>
<keyword evidence="4" id="KW-1185">Reference proteome</keyword>